<dbReference type="InterPro" id="IPR000182">
    <property type="entry name" value="GNAT_dom"/>
</dbReference>
<reference evidence="4" key="1">
    <citation type="submission" date="2020-11" db="EMBL/GenBank/DDBJ databases">
        <title>Sequencing the genomes of 1000 actinobacteria strains.</title>
        <authorList>
            <person name="Klenk H.-P."/>
        </authorList>
    </citation>
    <scope>NUCLEOTIDE SEQUENCE</scope>
    <source>
        <strain evidence="4">DSM 43175</strain>
    </source>
</reference>
<gene>
    <name evidence="4" type="ORF">IW256_001819</name>
</gene>
<dbReference type="GO" id="GO:0016747">
    <property type="term" value="F:acyltransferase activity, transferring groups other than amino-acyl groups"/>
    <property type="evidence" value="ECO:0007669"/>
    <property type="project" value="InterPro"/>
</dbReference>
<dbReference type="InterPro" id="IPR050832">
    <property type="entry name" value="Bact_Acetyltransf"/>
</dbReference>
<comment type="caution">
    <text evidence="4">The sequence shown here is derived from an EMBL/GenBank/DDBJ whole genome shotgun (WGS) entry which is preliminary data.</text>
</comment>
<evidence type="ECO:0000259" key="3">
    <source>
        <dbReference type="PROSITE" id="PS51186"/>
    </source>
</evidence>
<evidence type="ECO:0000313" key="5">
    <source>
        <dbReference type="Proteomes" id="UP000614047"/>
    </source>
</evidence>
<proteinExistence type="predicted"/>
<name>A0A931DHL4_9ACTN</name>
<dbReference type="Pfam" id="PF00583">
    <property type="entry name" value="Acetyltransf_1"/>
    <property type="match status" value="1"/>
</dbReference>
<dbReference type="AlphaFoldDB" id="A0A931DHL4"/>
<dbReference type="SUPFAM" id="SSF55729">
    <property type="entry name" value="Acyl-CoA N-acyltransferases (Nat)"/>
    <property type="match status" value="1"/>
</dbReference>
<feature type="domain" description="N-acetyltransferase" evidence="3">
    <location>
        <begin position="1"/>
        <end position="153"/>
    </location>
</feature>
<dbReference type="EMBL" id="JADOUA010000001">
    <property type="protein sequence ID" value="MBG6087706.1"/>
    <property type="molecule type" value="Genomic_DNA"/>
</dbReference>
<dbReference type="Gene3D" id="3.40.630.30">
    <property type="match status" value="1"/>
</dbReference>
<evidence type="ECO:0000313" key="4">
    <source>
        <dbReference type="EMBL" id="MBG6087706.1"/>
    </source>
</evidence>
<dbReference type="RefSeq" id="WP_197010529.1">
    <property type="nucleotide sequence ID" value="NZ_BAABES010000008.1"/>
</dbReference>
<evidence type="ECO:0000256" key="2">
    <source>
        <dbReference type="ARBA" id="ARBA00023315"/>
    </source>
</evidence>
<dbReference type="PANTHER" id="PTHR43877">
    <property type="entry name" value="AMINOALKYLPHOSPHONATE N-ACETYLTRANSFERASE-RELATED-RELATED"/>
    <property type="match status" value="1"/>
</dbReference>
<dbReference type="PANTHER" id="PTHR43877:SF2">
    <property type="entry name" value="AMINOALKYLPHOSPHONATE N-ACETYLTRANSFERASE-RELATED"/>
    <property type="match status" value="1"/>
</dbReference>
<dbReference type="PROSITE" id="PS51186">
    <property type="entry name" value="GNAT"/>
    <property type="match status" value="1"/>
</dbReference>
<keyword evidence="5" id="KW-1185">Reference proteome</keyword>
<dbReference type="Proteomes" id="UP000614047">
    <property type="component" value="Unassembled WGS sequence"/>
</dbReference>
<keyword evidence="2" id="KW-0012">Acyltransferase</keyword>
<protein>
    <submittedName>
        <fullName evidence="4">GNAT superfamily N-acetyltransferase</fullName>
    </submittedName>
</protein>
<evidence type="ECO:0000256" key="1">
    <source>
        <dbReference type="ARBA" id="ARBA00022679"/>
    </source>
</evidence>
<sequence length="153" mass="17018">MIVRPATSDDIPELIRLRELLFRRVLEAGEPPAARDWRKEFARDVKERLGGSLGVFVVDGAEGRLAACGLGVIEYRLPGPFEGGALSGYVLGMVTDPAYRGQGYARMIMQELLAWFRGKDVIRVDLHAPAEAAELYRSMGFHEHQVALTWHAP</sequence>
<accession>A0A931DHL4</accession>
<dbReference type="InterPro" id="IPR016181">
    <property type="entry name" value="Acyl_CoA_acyltransferase"/>
</dbReference>
<dbReference type="CDD" id="cd04301">
    <property type="entry name" value="NAT_SF"/>
    <property type="match status" value="1"/>
</dbReference>
<organism evidence="4 5">
    <name type="scientific">Actinomadura viridis</name>
    <dbReference type="NCBI Taxonomy" id="58110"/>
    <lineage>
        <taxon>Bacteria</taxon>
        <taxon>Bacillati</taxon>
        <taxon>Actinomycetota</taxon>
        <taxon>Actinomycetes</taxon>
        <taxon>Streptosporangiales</taxon>
        <taxon>Thermomonosporaceae</taxon>
        <taxon>Actinomadura</taxon>
    </lineage>
</organism>
<keyword evidence="1" id="KW-0808">Transferase</keyword>